<dbReference type="PANTHER" id="PTHR11040">
    <property type="entry name" value="ZINC/IRON TRANSPORTER"/>
    <property type="match status" value="1"/>
</dbReference>
<organism evidence="6 7">
    <name type="scientific">Chrysochromulina tobinii</name>
    <dbReference type="NCBI Taxonomy" id="1460289"/>
    <lineage>
        <taxon>Eukaryota</taxon>
        <taxon>Haptista</taxon>
        <taxon>Haptophyta</taxon>
        <taxon>Prymnesiophyceae</taxon>
        <taxon>Prymnesiales</taxon>
        <taxon>Chrysochromulinaceae</taxon>
        <taxon>Chrysochromulina</taxon>
    </lineage>
</organism>
<comment type="subcellular location">
    <subcellularLocation>
        <location evidence="1">Membrane</location>
        <topology evidence="1">Multi-pass membrane protein</topology>
    </subcellularLocation>
</comment>
<protein>
    <submittedName>
        <fullName evidence="6">Zinc iron permease</fullName>
    </submittedName>
</protein>
<dbReference type="AlphaFoldDB" id="A0A0M0K5C6"/>
<feature type="transmembrane region" description="Helical" evidence="5">
    <location>
        <begin position="74"/>
        <end position="95"/>
    </location>
</feature>
<feature type="transmembrane region" description="Helical" evidence="5">
    <location>
        <begin position="107"/>
        <end position="132"/>
    </location>
</feature>
<gene>
    <name evidence="6" type="ORF">Ctob_014757</name>
</gene>
<evidence type="ECO:0000256" key="4">
    <source>
        <dbReference type="ARBA" id="ARBA00023136"/>
    </source>
</evidence>
<name>A0A0M0K5C6_9EUKA</name>
<dbReference type="EMBL" id="JWZX01001357">
    <property type="protein sequence ID" value="KOO33999.1"/>
    <property type="molecule type" value="Genomic_DNA"/>
</dbReference>
<evidence type="ECO:0000256" key="5">
    <source>
        <dbReference type="SAM" id="Phobius"/>
    </source>
</evidence>
<feature type="transmembrane region" description="Helical" evidence="5">
    <location>
        <begin position="271"/>
        <end position="293"/>
    </location>
</feature>
<keyword evidence="7" id="KW-1185">Reference proteome</keyword>
<comment type="caution">
    <text evidence="6">The sequence shown here is derived from an EMBL/GenBank/DDBJ whole genome shotgun (WGS) entry which is preliminary data.</text>
</comment>
<dbReference type="PANTHER" id="PTHR11040:SF70">
    <property type="entry name" value="OS05G0316100 PROTEIN"/>
    <property type="match status" value="1"/>
</dbReference>
<proteinExistence type="predicted"/>
<feature type="transmembrane region" description="Helical" evidence="5">
    <location>
        <begin position="231"/>
        <end position="259"/>
    </location>
</feature>
<evidence type="ECO:0000313" key="6">
    <source>
        <dbReference type="EMBL" id="KOO33999.1"/>
    </source>
</evidence>
<dbReference type="InterPro" id="IPR003689">
    <property type="entry name" value="ZIP"/>
</dbReference>
<accession>A0A0M0K5C6</accession>
<evidence type="ECO:0000256" key="3">
    <source>
        <dbReference type="ARBA" id="ARBA00022989"/>
    </source>
</evidence>
<dbReference type="GO" id="GO:0005385">
    <property type="term" value="F:zinc ion transmembrane transporter activity"/>
    <property type="evidence" value="ECO:0007669"/>
    <property type="project" value="TreeGrafter"/>
</dbReference>
<keyword evidence="4 5" id="KW-0472">Membrane</keyword>
<reference evidence="7" key="1">
    <citation type="journal article" date="2015" name="PLoS Genet.">
        <title>Genome Sequence and Transcriptome Analyses of Chrysochromulina tobin: Metabolic Tools for Enhanced Algal Fitness in the Prominent Order Prymnesiales (Haptophyceae).</title>
        <authorList>
            <person name="Hovde B.T."/>
            <person name="Deodato C.R."/>
            <person name="Hunsperger H.M."/>
            <person name="Ryken S.A."/>
            <person name="Yost W."/>
            <person name="Jha R.K."/>
            <person name="Patterson J."/>
            <person name="Monnat R.J. Jr."/>
            <person name="Barlow S.B."/>
            <person name="Starkenburg S.R."/>
            <person name="Cattolico R.A."/>
        </authorList>
    </citation>
    <scope>NUCLEOTIDE SEQUENCE</scope>
    <source>
        <strain evidence="7">CCMP291</strain>
    </source>
</reference>
<evidence type="ECO:0000256" key="1">
    <source>
        <dbReference type="ARBA" id="ARBA00004141"/>
    </source>
</evidence>
<dbReference type="Pfam" id="PF02535">
    <property type="entry name" value="Zip"/>
    <property type="match status" value="1"/>
</dbReference>
<feature type="transmembrane region" description="Helical" evidence="5">
    <location>
        <begin position="152"/>
        <end position="173"/>
    </location>
</feature>
<feature type="transmembrane region" description="Helical" evidence="5">
    <location>
        <begin position="42"/>
        <end position="62"/>
    </location>
</feature>
<keyword evidence="3 5" id="KW-1133">Transmembrane helix</keyword>
<evidence type="ECO:0000256" key="2">
    <source>
        <dbReference type="ARBA" id="ARBA00022692"/>
    </source>
</evidence>
<dbReference type="Proteomes" id="UP000037460">
    <property type="component" value="Unassembled WGS sequence"/>
</dbReference>
<dbReference type="GO" id="GO:0016020">
    <property type="term" value="C:membrane"/>
    <property type="evidence" value="ECO:0007669"/>
    <property type="project" value="UniProtKB-SubCell"/>
</dbReference>
<sequence length="294" mass="30721">MAKGESVLLRSLVTAAYIAVTAVSVWFLKGGSLYGGRSAAHVWWYGWVTALSTGLGALPTAFLRTTGGDEDKYWLGLANAMAGGMMTSASAALIIEGVELGVGERAPFTPLQCVAIGGVIGIMFIVASQRILDGSDDVKFSIIEGIDARRALLIVVVMTLHSFSEGIGIGVSFGEKTKESLGMLVTTTLAVHNVPEGFAVSVVLVSKGMSVWGAALWSVMTSVPQPLMAIAAFLFVDAFVLVQPMGLGFAAGAMLWVAWMELFIEAHEACGLMSTATTGLASAVAMGLCHSYLM</sequence>
<feature type="transmembrane region" description="Helical" evidence="5">
    <location>
        <begin position="7"/>
        <end position="27"/>
    </location>
</feature>
<keyword evidence="2 5" id="KW-0812">Transmembrane</keyword>
<dbReference type="OrthoDB" id="262547at2759"/>
<evidence type="ECO:0000313" key="7">
    <source>
        <dbReference type="Proteomes" id="UP000037460"/>
    </source>
</evidence>